<organism evidence="1">
    <name type="scientific">marine metagenome</name>
    <dbReference type="NCBI Taxonomy" id="408172"/>
    <lineage>
        <taxon>unclassified sequences</taxon>
        <taxon>metagenomes</taxon>
        <taxon>ecological metagenomes</taxon>
    </lineage>
</organism>
<dbReference type="AlphaFoldDB" id="A0A382CIB7"/>
<accession>A0A382CIB7</accession>
<evidence type="ECO:0000313" key="1">
    <source>
        <dbReference type="EMBL" id="SVB25876.1"/>
    </source>
</evidence>
<sequence length="194" mass="21587">MSFRYGVLSQDNQNSVFIVEQGQALKSGDLLKLNFEYPKNASFYVCYLSSADEYLLVYSTGAESRGLQETGEEAEAMYETLGWLALDDHTGVETFILIASTEPLSRLEELVDNYDQAKGKSRKRFHKRITQHLKDLEDGFVKEAGVQLTQRLEKPVIAGVTFRGTTDAGLSENTLSHAASGQRLALAVFEIGHK</sequence>
<evidence type="ECO:0008006" key="2">
    <source>
        <dbReference type="Google" id="ProtNLM"/>
    </source>
</evidence>
<protein>
    <recommendedName>
        <fullName evidence="2">DUF4384 domain-containing protein</fullName>
    </recommendedName>
</protein>
<reference evidence="1" key="1">
    <citation type="submission" date="2018-05" db="EMBL/GenBank/DDBJ databases">
        <authorList>
            <person name="Lanie J.A."/>
            <person name="Ng W.-L."/>
            <person name="Kazmierczak K.M."/>
            <person name="Andrzejewski T.M."/>
            <person name="Davidsen T.M."/>
            <person name="Wayne K.J."/>
            <person name="Tettelin H."/>
            <person name="Glass J.I."/>
            <person name="Rusch D."/>
            <person name="Podicherti R."/>
            <person name="Tsui H.-C.T."/>
            <person name="Winkler M.E."/>
        </authorList>
    </citation>
    <scope>NUCLEOTIDE SEQUENCE</scope>
</reference>
<proteinExistence type="predicted"/>
<name>A0A382CIB7_9ZZZZ</name>
<gene>
    <name evidence="1" type="ORF">METZ01_LOCUS178730</name>
</gene>
<dbReference type="EMBL" id="UINC01034672">
    <property type="protein sequence ID" value="SVB25876.1"/>
    <property type="molecule type" value="Genomic_DNA"/>
</dbReference>